<keyword evidence="4" id="KW-0378">Hydrolase</keyword>
<feature type="transmembrane region" description="Helical" evidence="1">
    <location>
        <begin position="521"/>
        <end position="542"/>
    </location>
</feature>
<proteinExistence type="predicted"/>
<dbReference type="EMBL" id="JAYGII010000002">
    <property type="protein sequence ID" value="MEA5444597.1"/>
    <property type="molecule type" value="Genomic_DNA"/>
</dbReference>
<protein>
    <submittedName>
        <fullName evidence="4">Serine hydrolase domain-containing protein</fullName>
        <ecNumber evidence="4">3.1.1.103</ecNumber>
    </submittedName>
</protein>
<feature type="transmembrane region" description="Helical" evidence="1">
    <location>
        <begin position="562"/>
        <end position="582"/>
    </location>
</feature>
<dbReference type="PANTHER" id="PTHR46825:SF9">
    <property type="entry name" value="BETA-LACTAMASE-RELATED DOMAIN-CONTAINING PROTEIN"/>
    <property type="match status" value="1"/>
</dbReference>
<sequence>MSLRIVLLILGLSLPLSAFAQGPVPPEDPVDEDAGEMAMDREADLEAFVDGIVAARMDSDRLAGATVAVVHRGEVQLLKGYGKRDGDGTPVDAEKTLFRIASISKPFVWVALMQLDERGLISLDDPANDHLPDTLQLPPGLDGEPIRIHHLMSHNAGFEDSALGHLLEREVENLRPLNEYLDRVRPELVRPPGELATYSNWASALAGALVAEVSGLGFEEYVEEYIFAPLGMERSTFRETYSPDEVHEDMPAPVAEELAEHFAEGFREQAGVLEPAYFEYLAHTAPSGGMSATAADMANFMLALLNEGELNGDRILADDTARRMSQTRFSNAEGMNGLAHGFIEYRFDNGLRGYGHGGALVHFFSGMVLVPELELGIFVSTNTAGGRGFSQALPRHVVARFQAEPGEQPEAAGNDELTERLEDYAGSYRHTRRSYSGVEKITAIDNVMKVDVHDDGYLITHMGGQTRRWLPVDGQVHLFERVDGPDRLAFGESPGGDINRVYHPSGINAGERIGFFGTGQWLFTIMGITGLAALWQLGGFWIRRRQRLNETTAERTASCLMLAWSLGWISALVLAWQAMSAIRGAGAENLFLWPLPILQGWVLINNLAVLLSLLAVISIVPLWRTRTWSLRQRLYHIVAVFAGLALAMTLNDWNLIGWRF</sequence>
<keyword evidence="2" id="KW-0732">Signal</keyword>
<dbReference type="InterPro" id="IPR050491">
    <property type="entry name" value="AmpC-like"/>
</dbReference>
<evidence type="ECO:0000256" key="1">
    <source>
        <dbReference type="SAM" id="Phobius"/>
    </source>
</evidence>
<name>A0AAP6MLI6_9GAMM</name>
<accession>A0AAP6MLI6</accession>
<evidence type="ECO:0000313" key="4">
    <source>
        <dbReference type="EMBL" id="MEA5444597.1"/>
    </source>
</evidence>
<keyword evidence="1" id="KW-0472">Membrane</keyword>
<feature type="transmembrane region" description="Helical" evidence="1">
    <location>
        <begin position="602"/>
        <end position="622"/>
    </location>
</feature>
<feature type="chain" id="PRO_5043003699" evidence="2">
    <location>
        <begin position="21"/>
        <end position="660"/>
    </location>
</feature>
<dbReference type="Pfam" id="PF00144">
    <property type="entry name" value="Beta-lactamase"/>
    <property type="match status" value="1"/>
</dbReference>
<evidence type="ECO:0000256" key="2">
    <source>
        <dbReference type="SAM" id="SignalP"/>
    </source>
</evidence>
<keyword evidence="1" id="KW-1133">Transmembrane helix</keyword>
<organism evidence="4 5">
    <name type="scientific">Natronospira elongata</name>
    <dbReference type="NCBI Taxonomy" id="3110268"/>
    <lineage>
        <taxon>Bacteria</taxon>
        <taxon>Pseudomonadati</taxon>
        <taxon>Pseudomonadota</taxon>
        <taxon>Gammaproteobacteria</taxon>
        <taxon>Natronospirales</taxon>
        <taxon>Natronospiraceae</taxon>
        <taxon>Natronospira</taxon>
    </lineage>
</organism>
<evidence type="ECO:0000259" key="3">
    <source>
        <dbReference type="Pfam" id="PF00144"/>
    </source>
</evidence>
<dbReference type="InterPro" id="IPR012338">
    <property type="entry name" value="Beta-lactam/transpept-like"/>
</dbReference>
<feature type="transmembrane region" description="Helical" evidence="1">
    <location>
        <begin position="634"/>
        <end position="650"/>
    </location>
</feature>
<dbReference type="EC" id="3.1.1.103" evidence="4"/>
<gene>
    <name evidence="4" type="ORF">VCB98_02050</name>
</gene>
<dbReference type="SUPFAM" id="SSF56601">
    <property type="entry name" value="beta-lactamase/transpeptidase-like"/>
    <property type="match status" value="1"/>
</dbReference>
<dbReference type="InterPro" id="IPR001466">
    <property type="entry name" value="Beta-lactam-related"/>
</dbReference>
<evidence type="ECO:0000313" key="5">
    <source>
        <dbReference type="Proteomes" id="UP001302316"/>
    </source>
</evidence>
<keyword evidence="1" id="KW-0812">Transmembrane</keyword>
<dbReference type="Proteomes" id="UP001302316">
    <property type="component" value="Unassembled WGS sequence"/>
</dbReference>
<keyword evidence="5" id="KW-1185">Reference proteome</keyword>
<dbReference type="GO" id="GO:0016787">
    <property type="term" value="F:hydrolase activity"/>
    <property type="evidence" value="ECO:0007669"/>
    <property type="project" value="UniProtKB-KW"/>
</dbReference>
<dbReference type="RefSeq" id="WP_346049960.1">
    <property type="nucleotide sequence ID" value="NZ_JAYGII010000002.1"/>
</dbReference>
<comment type="caution">
    <text evidence="4">The sequence shown here is derived from an EMBL/GenBank/DDBJ whole genome shotgun (WGS) entry which is preliminary data.</text>
</comment>
<feature type="domain" description="Beta-lactamase-related" evidence="3">
    <location>
        <begin position="49"/>
        <end position="391"/>
    </location>
</feature>
<dbReference type="Gene3D" id="3.40.710.10">
    <property type="entry name" value="DD-peptidase/beta-lactamase superfamily"/>
    <property type="match status" value="1"/>
</dbReference>
<dbReference type="PANTHER" id="PTHR46825">
    <property type="entry name" value="D-ALANYL-D-ALANINE-CARBOXYPEPTIDASE/ENDOPEPTIDASE AMPH"/>
    <property type="match status" value="1"/>
</dbReference>
<feature type="signal peptide" evidence="2">
    <location>
        <begin position="1"/>
        <end position="20"/>
    </location>
</feature>
<reference evidence="4 5" key="1">
    <citation type="submission" date="2023-12" db="EMBL/GenBank/DDBJ databases">
        <title>Whole-genome sequencing of halo(alkali)philic microorganisms from hypersaline lakes.</title>
        <authorList>
            <person name="Sorokin D.Y."/>
            <person name="Merkel A.Y."/>
            <person name="Messina E."/>
            <person name="Yakimov M."/>
        </authorList>
    </citation>
    <scope>NUCLEOTIDE SEQUENCE [LARGE SCALE GENOMIC DNA]</scope>
    <source>
        <strain evidence="4 5">AB-CW1</strain>
    </source>
</reference>
<dbReference type="AlphaFoldDB" id="A0AAP6MLI6"/>